<organism evidence="4 5">
    <name type="scientific">Paenibacillus popilliae ATCC 14706</name>
    <dbReference type="NCBI Taxonomy" id="1212764"/>
    <lineage>
        <taxon>Bacteria</taxon>
        <taxon>Bacillati</taxon>
        <taxon>Bacillota</taxon>
        <taxon>Bacilli</taxon>
        <taxon>Bacillales</taxon>
        <taxon>Paenibacillaceae</taxon>
        <taxon>Paenibacillus</taxon>
    </lineage>
</organism>
<keyword evidence="2 4" id="KW-0347">Helicase</keyword>
<keyword evidence="2 4" id="KW-0067">ATP-binding</keyword>
<dbReference type="Gene3D" id="3.40.50.300">
    <property type="entry name" value="P-loop containing nucleotide triphosphate hydrolases"/>
    <property type="match status" value="1"/>
</dbReference>
<accession>M9LM46</accession>
<dbReference type="GO" id="GO:0016787">
    <property type="term" value="F:hydrolase activity"/>
    <property type="evidence" value="ECO:0007669"/>
    <property type="project" value="UniProtKB-KW"/>
</dbReference>
<protein>
    <submittedName>
        <fullName evidence="4">HrpA-like helicase</fullName>
    </submittedName>
</protein>
<dbReference type="AlphaFoldDB" id="M9LM46"/>
<gene>
    <name evidence="4" type="ORF">PPOP_0497</name>
</gene>
<evidence type="ECO:0000313" key="4">
    <source>
        <dbReference type="EMBL" id="GAC41156.1"/>
    </source>
</evidence>
<name>M9LM46_PAEPP</name>
<dbReference type="EMBL" id="BALG01000023">
    <property type="protein sequence ID" value="GAC41156.1"/>
    <property type="molecule type" value="Genomic_DNA"/>
</dbReference>
<proteinExistence type="predicted"/>
<dbReference type="InterPro" id="IPR027417">
    <property type="entry name" value="P-loop_NTPase"/>
</dbReference>
<reference evidence="4 5" key="1">
    <citation type="submission" date="2012-10" db="EMBL/GenBank/DDBJ databases">
        <title>Draft Genome Sequence of Paenibacillus popilliae ATCC 14706T.</title>
        <authorList>
            <person name="Iiyama K."/>
            <person name="Mori K."/>
            <person name="Mon H."/>
            <person name="Chieda Y."/>
            <person name="Lee J.M."/>
            <person name="Kusakabe T."/>
            <person name="Tashiro K."/>
            <person name="Asano S."/>
            <person name="Yasunaga-Aoki C."/>
            <person name="Shimizu S."/>
        </authorList>
    </citation>
    <scope>NUCLEOTIDE SEQUENCE [LARGE SCALE GENOMIC DNA]</scope>
    <source>
        <strain evidence="4 5">ATCC 14706</strain>
    </source>
</reference>
<keyword evidence="2 4" id="KW-0547">Nucleotide-binding</keyword>
<dbReference type="RefSeq" id="WP_006284445.1">
    <property type="nucleotide sequence ID" value="NZ_BALG01000023.1"/>
</dbReference>
<sequence>MVEQQNRLPIGKALPALKEALLASVGAVLVAEPGAGKTTRVPLALLDEPWLRGQRIVMLEPRRHSKRCSRGRSGSSSSGKRRPI</sequence>
<dbReference type="Proteomes" id="UP000029453">
    <property type="component" value="Unassembled WGS sequence"/>
</dbReference>
<dbReference type="SUPFAM" id="SSF52540">
    <property type="entry name" value="P-loop containing nucleoside triphosphate hydrolases"/>
    <property type="match status" value="1"/>
</dbReference>
<dbReference type="PANTHER" id="PTHR43519">
    <property type="entry name" value="ATP-DEPENDENT RNA HELICASE HRPB"/>
    <property type="match status" value="1"/>
</dbReference>
<feature type="region of interest" description="Disordered" evidence="3">
    <location>
        <begin position="61"/>
        <end position="84"/>
    </location>
</feature>
<dbReference type="PANTHER" id="PTHR43519:SF1">
    <property type="entry name" value="ATP-DEPENDENT RNA HELICASE HRPB"/>
    <property type="match status" value="1"/>
</dbReference>
<evidence type="ECO:0000256" key="2">
    <source>
        <dbReference type="ARBA" id="ARBA00022806"/>
    </source>
</evidence>
<comment type="caution">
    <text evidence="4">The sequence shown here is derived from an EMBL/GenBank/DDBJ whole genome shotgun (WGS) entry which is preliminary data.</text>
</comment>
<evidence type="ECO:0000256" key="3">
    <source>
        <dbReference type="SAM" id="MobiDB-lite"/>
    </source>
</evidence>
<evidence type="ECO:0000256" key="1">
    <source>
        <dbReference type="ARBA" id="ARBA00022801"/>
    </source>
</evidence>
<keyword evidence="5" id="KW-1185">Reference proteome</keyword>
<evidence type="ECO:0000313" key="5">
    <source>
        <dbReference type="Proteomes" id="UP000029453"/>
    </source>
</evidence>
<dbReference type="GO" id="GO:0004386">
    <property type="term" value="F:helicase activity"/>
    <property type="evidence" value="ECO:0007669"/>
    <property type="project" value="UniProtKB-KW"/>
</dbReference>
<keyword evidence="1" id="KW-0378">Hydrolase</keyword>